<protein>
    <recommendedName>
        <fullName evidence="9">ABC transmembrane type-1 domain-containing protein</fullName>
    </recommendedName>
</protein>
<organism evidence="10 11">
    <name type="scientific">Burkholderia mayonis</name>
    <dbReference type="NCBI Taxonomy" id="1385591"/>
    <lineage>
        <taxon>Bacteria</taxon>
        <taxon>Pseudomonadati</taxon>
        <taxon>Pseudomonadota</taxon>
        <taxon>Betaproteobacteria</taxon>
        <taxon>Burkholderiales</taxon>
        <taxon>Burkholderiaceae</taxon>
        <taxon>Burkholderia</taxon>
        <taxon>pseudomallei group</taxon>
    </lineage>
</organism>
<reference evidence="10 11" key="1">
    <citation type="submission" date="2015-12" db="EMBL/GenBank/DDBJ databases">
        <title>Diversity of Burkholderia near neighbor genomes.</title>
        <authorList>
            <person name="Sahl J."/>
            <person name="Wagner D."/>
            <person name="Keim P."/>
        </authorList>
    </citation>
    <scope>NUCLEOTIDE SEQUENCE [LARGE SCALE GENOMIC DNA]</scope>
    <source>
        <strain evidence="10 11">BDU6</strain>
    </source>
</reference>
<gene>
    <name evidence="10" type="ORF">WS70_22805</name>
</gene>
<dbReference type="Proteomes" id="UP000062519">
    <property type="component" value="Chromosome 2"/>
</dbReference>
<dbReference type="PROSITE" id="PS50928">
    <property type="entry name" value="ABC_TM1"/>
    <property type="match status" value="1"/>
</dbReference>
<dbReference type="GO" id="GO:0055085">
    <property type="term" value="P:transmembrane transport"/>
    <property type="evidence" value="ECO:0007669"/>
    <property type="project" value="InterPro"/>
</dbReference>
<dbReference type="KEGG" id="buu:WS70_22805"/>
<feature type="domain" description="ABC transmembrane type-1" evidence="9">
    <location>
        <begin position="1"/>
        <end position="133"/>
    </location>
</feature>
<evidence type="ECO:0000313" key="10">
    <source>
        <dbReference type="EMBL" id="AOJ04624.1"/>
    </source>
</evidence>
<dbReference type="InterPro" id="IPR000515">
    <property type="entry name" value="MetI-like"/>
</dbReference>
<evidence type="ECO:0000313" key="11">
    <source>
        <dbReference type="Proteomes" id="UP000062519"/>
    </source>
</evidence>
<keyword evidence="6 8" id="KW-1133">Transmembrane helix</keyword>
<feature type="transmembrane region" description="Helical" evidence="8">
    <location>
        <begin position="6"/>
        <end position="36"/>
    </location>
</feature>
<evidence type="ECO:0000256" key="7">
    <source>
        <dbReference type="ARBA" id="ARBA00023136"/>
    </source>
</evidence>
<accession>A0A1B4FLT4</accession>
<keyword evidence="5 8" id="KW-0812">Transmembrane</keyword>
<dbReference type="PANTHER" id="PTHR43357:SF4">
    <property type="entry name" value="INNER MEMBRANE ABC TRANSPORTER PERMEASE PROTEIN YDCV"/>
    <property type="match status" value="1"/>
</dbReference>
<evidence type="ECO:0000256" key="6">
    <source>
        <dbReference type="ARBA" id="ARBA00022989"/>
    </source>
</evidence>
<evidence type="ECO:0000256" key="2">
    <source>
        <dbReference type="ARBA" id="ARBA00022448"/>
    </source>
</evidence>
<dbReference type="GO" id="GO:0005886">
    <property type="term" value="C:plasma membrane"/>
    <property type="evidence" value="ECO:0007669"/>
    <property type="project" value="UniProtKB-SubCell"/>
</dbReference>
<evidence type="ECO:0000256" key="8">
    <source>
        <dbReference type="SAM" id="Phobius"/>
    </source>
</evidence>
<keyword evidence="7 8" id="KW-0472">Membrane</keyword>
<dbReference type="AlphaFoldDB" id="A0A1B4FLT4"/>
<feature type="transmembrane region" description="Helical" evidence="8">
    <location>
        <begin position="115"/>
        <end position="136"/>
    </location>
</feature>
<comment type="subcellular location">
    <subcellularLocation>
        <location evidence="1">Cell inner membrane</location>
        <topology evidence="1">Multi-pass membrane protein</topology>
    </subcellularLocation>
</comment>
<dbReference type="InterPro" id="IPR035906">
    <property type="entry name" value="MetI-like_sf"/>
</dbReference>
<dbReference type="PANTHER" id="PTHR43357">
    <property type="entry name" value="INNER MEMBRANE ABC TRANSPORTER PERMEASE PROTEIN YDCV"/>
    <property type="match status" value="1"/>
</dbReference>
<keyword evidence="2" id="KW-0813">Transport</keyword>
<feature type="transmembrane region" description="Helical" evidence="8">
    <location>
        <begin position="57"/>
        <end position="79"/>
    </location>
</feature>
<evidence type="ECO:0000259" key="9">
    <source>
        <dbReference type="PROSITE" id="PS50928"/>
    </source>
</evidence>
<evidence type="ECO:0000256" key="1">
    <source>
        <dbReference type="ARBA" id="ARBA00004429"/>
    </source>
</evidence>
<evidence type="ECO:0000256" key="4">
    <source>
        <dbReference type="ARBA" id="ARBA00022519"/>
    </source>
</evidence>
<sequence>MLLSPLIVLVVVGVGMYVFFAPLGESFVATTVAAMLQGFNWNLVRSSLSLGQNSVTTFFHLTLLVFTPGVMSGALFAVATSFGEMVVRLSLAGTEQTTLPREMFTGIRDNISPSVGALATILMVFSTCLLLALKLLRGELLNERWSESACTSLPVFGRQHRPSAS</sequence>
<keyword evidence="3" id="KW-1003">Cell membrane</keyword>
<evidence type="ECO:0000256" key="5">
    <source>
        <dbReference type="ARBA" id="ARBA00022692"/>
    </source>
</evidence>
<name>A0A1B4FLT4_9BURK</name>
<keyword evidence="11" id="KW-1185">Reference proteome</keyword>
<proteinExistence type="predicted"/>
<dbReference type="EMBL" id="CP013387">
    <property type="protein sequence ID" value="AOJ04624.1"/>
    <property type="molecule type" value="Genomic_DNA"/>
</dbReference>
<dbReference type="SUPFAM" id="SSF161098">
    <property type="entry name" value="MetI-like"/>
    <property type="match status" value="1"/>
</dbReference>
<keyword evidence="4" id="KW-0997">Cell inner membrane</keyword>
<dbReference type="Gene3D" id="1.10.3720.10">
    <property type="entry name" value="MetI-like"/>
    <property type="match status" value="1"/>
</dbReference>
<evidence type="ECO:0000256" key="3">
    <source>
        <dbReference type="ARBA" id="ARBA00022475"/>
    </source>
</evidence>